<accession>A0A0E1WHT4</accession>
<reference evidence="3" key="1">
    <citation type="submission" date="2007-08" db="EMBL/GenBank/DDBJ databases">
        <title>Annotation of Burkholderia pseudomallei 1710a.</title>
        <authorList>
            <person name="Harkins D.M."/>
            <person name="DeShazer D."/>
            <person name="Woods D.E."/>
            <person name="Brinkac L.M."/>
            <person name="Brown K.A."/>
            <person name="Hung G.C."/>
            <person name="Tuanyok A."/>
            <person name="Zhang B."/>
            <person name="Nierman W.C."/>
        </authorList>
    </citation>
    <scope>NUCLEOTIDE SEQUENCE [LARGE SCALE GENOMIC DNA]</scope>
    <source>
        <strain evidence="3">1710a</strain>
    </source>
</reference>
<reference evidence="2 3" key="2">
    <citation type="submission" date="2009-05" db="EMBL/GenBank/DDBJ databases">
        <authorList>
            <person name="Harkins D.M."/>
            <person name="DeShazer D."/>
            <person name="Woods D.E."/>
            <person name="Brinkac L.M."/>
            <person name="Brown K.A."/>
            <person name="Hung G.C."/>
            <person name="Tuanyok A."/>
            <person name="Zhang B."/>
            <person name="Nierman W.C."/>
        </authorList>
    </citation>
    <scope>NUCLEOTIDE SEQUENCE [LARGE SCALE GENOMIC DNA]</scope>
    <source>
        <strain evidence="2 3">1710a</strain>
    </source>
</reference>
<feature type="compositionally biased region" description="Basic residues" evidence="1">
    <location>
        <begin position="44"/>
        <end position="56"/>
    </location>
</feature>
<sequence length="86" mass="9532">MSVAFSSGAGKRRISPGVGAAGPRDCRTTPNRRRLAADSADHRCRVRRRLRRAPRRSTRERLRASASGPRAGEAELTNDCEERRTS</sequence>
<organism evidence="2 3">
    <name type="scientific">Burkholderia pseudomallei 1710a</name>
    <dbReference type="NCBI Taxonomy" id="320371"/>
    <lineage>
        <taxon>Bacteria</taxon>
        <taxon>Pseudomonadati</taxon>
        <taxon>Pseudomonadota</taxon>
        <taxon>Betaproteobacteria</taxon>
        <taxon>Burkholderiales</taxon>
        <taxon>Burkholderiaceae</taxon>
        <taxon>Burkholderia</taxon>
        <taxon>pseudomallei group</taxon>
    </lineage>
</organism>
<proteinExistence type="predicted"/>
<dbReference type="AlphaFoldDB" id="A0A0E1WHT4"/>
<feature type="region of interest" description="Disordered" evidence="1">
    <location>
        <begin position="1"/>
        <end position="86"/>
    </location>
</feature>
<protein>
    <submittedName>
        <fullName evidence="2">Uncharacterized protein</fullName>
    </submittedName>
</protein>
<evidence type="ECO:0000313" key="3">
    <source>
        <dbReference type="Proteomes" id="UP000001812"/>
    </source>
</evidence>
<dbReference type="EMBL" id="CM000832">
    <property type="protein sequence ID" value="EET09182.1"/>
    <property type="molecule type" value="Genomic_DNA"/>
</dbReference>
<name>A0A0E1WHT4_BURPE</name>
<dbReference type="Proteomes" id="UP000001812">
    <property type="component" value="Chromosome I"/>
</dbReference>
<evidence type="ECO:0000313" key="2">
    <source>
        <dbReference type="EMBL" id="EET09182.1"/>
    </source>
</evidence>
<dbReference type="HOGENOM" id="CLU_2536111_0_0_4"/>
<evidence type="ECO:0000256" key="1">
    <source>
        <dbReference type="SAM" id="MobiDB-lite"/>
    </source>
</evidence>
<gene>
    <name evidence="2" type="ORF">BURPS1710A_2828</name>
</gene>